<keyword evidence="3" id="KW-1185">Reference proteome</keyword>
<dbReference type="EMBL" id="KQ474087">
    <property type="protein sequence ID" value="KPV72389.1"/>
    <property type="molecule type" value="Genomic_DNA"/>
</dbReference>
<protein>
    <submittedName>
        <fullName evidence="2">Uncharacterized protein</fullName>
    </submittedName>
</protein>
<sequence>MPSPSTRNQISTIIGGYSREAADAFLDLLCSRLEGWLAAADSSRHFVAYNVWSIDVGGGSMPGFAPSPGLIQDCHLIMRPQDHRYGRGKGVGPLPEGMLGGVPNMRRPDRELRKHEQAFIAATSEKCLGNHKVSSKNPVLPLLDNPSPSKGAYYRFNDYFTLLSDPLANNVSLHEAATRTSVWRFSLSTAFRPRRSSSPDDVRLDAGRIANNSPANPVSGILLACTPLPASYPVARSTLSGPAQDLGAQGKERKRDKCSVM</sequence>
<accession>A0A0N8PZI1</accession>
<gene>
    <name evidence="2" type="ORF">RHOBADRAFT_55859</name>
</gene>
<dbReference type="AlphaFoldDB" id="A0A0N8PZI1"/>
<feature type="region of interest" description="Disordered" evidence="1">
    <location>
        <begin position="239"/>
        <end position="261"/>
    </location>
</feature>
<evidence type="ECO:0000313" key="2">
    <source>
        <dbReference type="EMBL" id="KPV72389.1"/>
    </source>
</evidence>
<evidence type="ECO:0000313" key="3">
    <source>
        <dbReference type="Proteomes" id="UP000053890"/>
    </source>
</evidence>
<organism evidence="2 3">
    <name type="scientific">Rhodotorula graminis (strain WP1)</name>
    <dbReference type="NCBI Taxonomy" id="578459"/>
    <lineage>
        <taxon>Eukaryota</taxon>
        <taxon>Fungi</taxon>
        <taxon>Dikarya</taxon>
        <taxon>Basidiomycota</taxon>
        <taxon>Pucciniomycotina</taxon>
        <taxon>Microbotryomycetes</taxon>
        <taxon>Sporidiobolales</taxon>
        <taxon>Sporidiobolaceae</taxon>
        <taxon>Rhodotorula</taxon>
    </lineage>
</organism>
<proteinExistence type="predicted"/>
<dbReference type="GeneID" id="28978501"/>
<name>A0A0N8PZI1_RHOGW</name>
<feature type="compositionally biased region" description="Basic and acidic residues" evidence="1">
    <location>
        <begin position="250"/>
        <end position="261"/>
    </location>
</feature>
<evidence type="ECO:0000256" key="1">
    <source>
        <dbReference type="SAM" id="MobiDB-lite"/>
    </source>
</evidence>
<dbReference type="Proteomes" id="UP000053890">
    <property type="component" value="Unassembled WGS sequence"/>
</dbReference>
<reference evidence="2 3" key="1">
    <citation type="journal article" date="2015" name="Front. Microbiol.">
        <title>Genome sequence of the plant growth promoting endophytic yeast Rhodotorula graminis WP1.</title>
        <authorList>
            <person name="Firrincieli A."/>
            <person name="Otillar R."/>
            <person name="Salamov A."/>
            <person name="Schmutz J."/>
            <person name="Khan Z."/>
            <person name="Redman R.S."/>
            <person name="Fleck N.D."/>
            <person name="Lindquist E."/>
            <person name="Grigoriev I.V."/>
            <person name="Doty S.L."/>
        </authorList>
    </citation>
    <scope>NUCLEOTIDE SEQUENCE [LARGE SCALE GENOMIC DNA]</scope>
    <source>
        <strain evidence="2 3">WP1</strain>
    </source>
</reference>
<dbReference type="RefSeq" id="XP_018268438.1">
    <property type="nucleotide sequence ID" value="XM_018418053.1"/>
</dbReference>